<sequence length="106" mass="11757">MKAKIAALVVALATVAPAAWAAEEEDPVGDLAQITGLSERKVQMIVGNRSSFAEYPYTYQRSLEKFVDAVGEVRYQMLISGQPIELQDEQGQKVVFQIRESKLVKL</sequence>
<reference evidence="2 3" key="1">
    <citation type="submission" date="2023-07" db="EMBL/GenBank/DDBJ databases">
        <title>Sorghum-associated microbial communities from plants grown in Nebraska, USA.</title>
        <authorList>
            <person name="Schachtman D."/>
        </authorList>
    </citation>
    <scope>NUCLEOTIDE SEQUENCE [LARGE SCALE GENOMIC DNA]</scope>
    <source>
        <strain evidence="2 3">BE198</strain>
    </source>
</reference>
<evidence type="ECO:0000256" key="1">
    <source>
        <dbReference type="SAM" id="SignalP"/>
    </source>
</evidence>
<dbReference type="RefSeq" id="WP_310058752.1">
    <property type="nucleotide sequence ID" value="NZ_JAVDVY010000001.1"/>
</dbReference>
<dbReference type="EMBL" id="JAVDVY010000001">
    <property type="protein sequence ID" value="MDR7133683.1"/>
    <property type="molecule type" value="Genomic_DNA"/>
</dbReference>
<proteinExistence type="predicted"/>
<protein>
    <submittedName>
        <fullName evidence="2">Uncharacterized protein</fullName>
    </submittedName>
</protein>
<feature type="chain" id="PRO_5045999802" evidence="1">
    <location>
        <begin position="22"/>
        <end position="106"/>
    </location>
</feature>
<name>A0ABU1W7W7_9GAMM</name>
<keyword evidence="1" id="KW-0732">Signal</keyword>
<comment type="caution">
    <text evidence="2">The sequence shown here is derived from an EMBL/GenBank/DDBJ whole genome shotgun (WGS) entry which is preliminary data.</text>
</comment>
<dbReference type="Proteomes" id="UP001251524">
    <property type="component" value="Unassembled WGS sequence"/>
</dbReference>
<organism evidence="2 3">
    <name type="scientific">Lysobacter niastensis</name>
    <dbReference type="NCBI Taxonomy" id="380629"/>
    <lineage>
        <taxon>Bacteria</taxon>
        <taxon>Pseudomonadati</taxon>
        <taxon>Pseudomonadota</taxon>
        <taxon>Gammaproteobacteria</taxon>
        <taxon>Lysobacterales</taxon>
        <taxon>Lysobacteraceae</taxon>
        <taxon>Lysobacter</taxon>
    </lineage>
</organism>
<gene>
    <name evidence="2" type="ORF">J2X06_000867</name>
</gene>
<evidence type="ECO:0000313" key="3">
    <source>
        <dbReference type="Proteomes" id="UP001251524"/>
    </source>
</evidence>
<accession>A0ABU1W7W7</accession>
<evidence type="ECO:0000313" key="2">
    <source>
        <dbReference type="EMBL" id="MDR7133683.1"/>
    </source>
</evidence>
<feature type="signal peptide" evidence="1">
    <location>
        <begin position="1"/>
        <end position="21"/>
    </location>
</feature>
<keyword evidence="3" id="KW-1185">Reference proteome</keyword>